<accession>A0ABQ2NU89</accession>
<evidence type="ECO:0008006" key="3">
    <source>
        <dbReference type="Google" id="ProtNLM"/>
    </source>
</evidence>
<reference evidence="2" key="1">
    <citation type="journal article" date="2019" name="Int. J. Syst. Evol. Microbiol.">
        <title>The Global Catalogue of Microorganisms (GCM) 10K type strain sequencing project: providing services to taxonomists for standard genome sequencing and annotation.</title>
        <authorList>
            <consortium name="The Broad Institute Genomics Platform"/>
            <consortium name="The Broad Institute Genome Sequencing Center for Infectious Disease"/>
            <person name="Wu L."/>
            <person name="Ma J."/>
        </authorList>
    </citation>
    <scope>NUCLEOTIDE SEQUENCE [LARGE SCALE GENOMIC DNA]</scope>
    <source>
        <strain evidence="2">CGMCC 1.7693</strain>
    </source>
</reference>
<evidence type="ECO:0000313" key="2">
    <source>
        <dbReference type="Proteomes" id="UP000641206"/>
    </source>
</evidence>
<name>A0ABQ2NU89_9BACI</name>
<comment type="caution">
    <text evidence="1">The sequence shown here is derived from an EMBL/GenBank/DDBJ whole genome shotgun (WGS) entry which is preliminary data.</text>
</comment>
<sequence>MSIFYIFAGNNGSGKSSFRQQALDGFYSEVVMYYLLVSDVKLNINRVKYRHQQGGHFIPTEDIIRRHKRSRDNLLKIKNEIDQLFIIDNSQRESHLIATLEKGTIIYTDDNYTDLLQSNLKL</sequence>
<gene>
    <name evidence="1" type="ORF">GCM10011346_19580</name>
</gene>
<dbReference type="PANTHER" id="PTHR39206:SF1">
    <property type="entry name" value="SLL8004 PROTEIN"/>
    <property type="match status" value="1"/>
</dbReference>
<dbReference type="Proteomes" id="UP000641206">
    <property type="component" value="Unassembled WGS sequence"/>
</dbReference>
<dbReference type="PANTHER" id="PTHR39206">
    <property type="entry name" value="SLL8004 PROTEIN"/>
    <property type="match status" value="1"/>
</dbReference>
<evidence type="ECO:0000313" key="1">
    <source>
        <dbReference type="EMBL" id="GGP10641.1"/>
    </source>
</evidence>
<dbReference type="RefSeq" id="WP_188734255.1">
    <property type="nucleotide sequence ID" value="NZ_BMLW01000005.1"/>
</dbReference>
<keyword evidence="2" id="KW-1185">Reference proteome</keyword>
<protein>
    <recommendedName>
        <fullName evidence="3">UDP-N-acetylglucosamine kinase</fullName>
    </recommendedName>
</protein>
<dbReference type="EMBL" id="BMLW01000005">
    <property type="protein sequence ID" value="GGP10641.1"/>
    <property type="molecule type" value="Genomic_DNA"/>
</dbReference>
<organism evidence="1 2">
    <name type="scientific">Oceanobacillus neutriphilus</name>
    <dbReference type="NCBI Taxonomy" id="531815"/>
    <lineage>
        <taxon>Bacteria</taxon>
        <taxon>Bacillati</taxon>
        <taxon>Bacillota</taxon>
        <taxon>Bacilli</taxon>
        <taxon>Bacillales</taxon>
        <taxon>Bacillaceae</taxon>
        <taxon>Oceanobacillus</taxon>
    </lineage>
</organism>
<proteinExistence type="predicted"/>